<keyword evidence="4 9" id="KW-0479">Metal-binding</keyword>
<dbReference type="STRING" id="32264.T1KHM9"/>
<keyword evidence="14" id="KW-1185">Reference proteome</keyword>
<feature type="active site" description="Proton acceptor" evidence="8">
    <location>
        <position position="150"/>
    </location>
</feature>
<dbReference type="PANTHER" id="PTHR13966:SF5">
    <property type="entry name" value="ENDONUCLEASE G, MITOCHONDRIAL"/>
    <property type="match status" value="1"/>
</dbReference>
<dbReference type="Pfam" id="PF01223">
    <property type="entry name" value="Endonuclease_NS"/>
    <property type="match status" value="1"/>
</dbReference>
<dbReference type="SUPFAM" id="SSF54060">
    <property type="entry name" value="His-Me finger endonucleases"/>
    <property type="match status" value="1"/>
</dbReference>
<dbReference type="InterPro" id="IPR018524">
    <property type="entry name" value="DNA/RNA_endonuclease_AS"/>
</dbReference>
<dbReference type="OrthoDB" id="5418055at2759"/>
<dbReference type="KEGG" id="tut:107364193"/>
<evidence type="ECO:0000256" key="5">
    <source>
        <dbReference type="ARBA" id="ARBA00022759"/>
    </source>
</evidence>
<evidence type="ECO:0000259" key="12">
    <source>
        <dbReference type="SMART" id="SM00892"/>
    </source>
</evidence>
<evidence type="ECO:0000313" key="13">
    <source>
        <dbReference type="EnsemblMetazoa" id="tetur11g04980.1"/>
    </source>
</evidence>
<feature type="binding site" evidence="9">
    <location>
        <position position="182"/>
    </location>
    <ligand>
        <name>Mg(2+)</name>
        <dbReference type="ChEBI" id="CHEBI:18420"/>
        <note>catalytic</note>
    </ligand>
</feature>
<accession>T1KHM9</accession>
<dbReference type="Gene3D" id="3.40.570.10">
    <property type="entry name" value="Extracellular Endonuclease, subunit A"/>
    <property type="match status" value="1"/>
</dbReference>
<dbReference type="GO" id="GO:0005634">
    <property type="term" value="C:nucleus"/>
    <property type="evidence" value="ECO:0007669"/>
    <property type="project" value="TreeGrafter"/>
</dbReference>
<comment type="cofactor">
    <cofactor evidence="1 10">
        <name>Mg(2+)</name>
        <dbReference type="ChEBI" id="CHEBI:18420"/>
    </cofactor>
</comment>
<dbReference type="Proteomes" id="UP000015104">
    <property type="component" value="Unassembled WGS sequence"/>
</dbReference>
<dbReference type="PROSITE" id="PS51257">
    <property type="entry name" value="PROKAR_LIPOPROTEIN"/>
    <property type="match status" value="1"/>
</dbReference>
<evidence type="ECO:0000259" key="11">
    <source>
        <dbReference type="SMART" id="SM00477"/>
    </source>
</evidence>
<evidence type="ECO:0000256" key="4">
    <source>
        <dbReference type="ARBA" id="ARBA00022723"/>
    </source>
</evidence>
<dbReference type="CDD" id="cd00091">
    <property type="entry name" value="NUC"/>
    <property type="match status" value="1"/>
</dbReference>
<dbReference type="EMBL" id="CAEY01000076">
    <property type="status" value="NOT_ANNOTATED_CDS"/>
    <property type="molecule type" value="Genomic_DNA"/>
</dbReference>
<dbReference type="GO" id="GO:0004521">
    <property type="term" value="F:RNA endonuclease activity"/>
    <property type="evidence" value="ECO:0007669"/>
    <property type="project" value="TreeGrafter"/>
</dbReference>
<evidence type="ECO:0000256" key="1">
    <source>
        <dbReference type="ARBA" id="ARBA00001946"/>
    </source>
</evidence>
<dbReference type="InterPro" id="IPR044925">
    <property type="entry name" value="His-Me_finger_sf"/>
</dbReference>
<keyword evidence="3 10" id="KW-0540">Nuclease</keyword>
<dbReference type="GO" id="GO:0046872">
    <property type="term" value="F:metal ion binding"/>
    <property type="evidence" value="ECO:0007669"/>
    <property type="project" value="UniProtKB-KW"/>
</dbReference>
<dbReference type="InterPro" id="IPR040255">
    <property type="entry name" value="Non-specific_endonuclease"/>
</dbReference>
<dbReference type="InterPro" id="IPR044929">
    <property type="entry name" value="DNA/RNA_non-sp_Endonuclease_sf"/>
</dbReference>
<reference evidence="13" key="2">
    <citation type="submission" date="2015-06" db="UniProtKB">
        <authorList>
            <consortium name="EnsemblMetazoa"/>
        </authorList>
    </citation>
    <scope>IDENTIFICATION</scope>
</reference>
<feature type="domain" description="ENPP1-3/EXOG-like endonuclease/phosphodiesterase" evidence="11">
    <location>
        <begin position="85"/>
        <end position="294"/>
    </location>
</feature>
<dbReference type="GO" id="GO:0005743">
    <property type="term" value="C:mitochondrial inner membrane"/>
    <property type="evidence" value="ECO:0007669"/>
    <property type="project" value="TreeGrafter"/>
</dbReference>
<dbReference type="AlphaFoldDB" id="T1KHM9"/>
<dbReference type="OMA" id="YVMPNQV"/>
<evidence type="ECO:0000256" key="10">
    <source>
        <dbReference type="RuleBase" id="RU366055"/>
    </source>
</evidence>
<evidence type="ECO:0000256" key="9">
    <source>
        <dbReference type="PIRSR" id="PIRSR640255-2"/>
    </source>
</evidence>
<dbReference type="GO" id="GO:0006309">
    <property type="term" value="P:apoptotic DNA fragmentation"/>
    <property type="evidence" value="ECO:0007669"/>
    <property type="project" value="TreeGrafter"/>
</dbReference>
<comment type="similarity">
    <text evidence="2 10">Belongs to the DNA/RNA non-specific endonuclease family.</text>
</comment>
<keyword evidence="7" id="KW-0460">Magnesium</keyword>
<dbReference type="eggNOG" id="KOG3721">
    <property type="taxonomic scope" value="Eukaryota"/>
</dbReference>
<evidence type="ECO:0000313" key="14">
    <source>
        <dbReference type="Proteomes" id="UP000015104"/>
    </source>
</evidence>
<organism evidence="13 14">
    <name type="scientific">Tetranychus urticae</name>
    <name type="common">Two-spotted spider mite</name>
    <dbReference type="NCBI Taxonomy" id="32264"/>
    <lineage>
        <taxon>Eukaryota</taxon>
        <taxon>Metazoa</taxon>
        <taxon>Ecdysozoa</taxon>
        <taxon>Arthropoda</taxon>
        <taxon>Chelicerata</taxon>
        <taxon>Arachnida</taxon>
        <taxon>Acari</taxon>
        <taxon>Acariformes</taxon>
        <taxon>Trombidiformes</taxon>
        <taxon>Prostigmata</taxon>
        <taxon>Eleutherengona</taxon>
        <taxon>Raphignathae</taxon>
        <taxon>Tetranychoidea</taxon>
        <taxon>Tetranychidae</taxon>
        <taxon>Tetranychus</taxon>
    </lineage>
</organism>
<dbReference type="InterPro" id="IPR020821">
    <property type="entry name" value="ENPP1-3/EXOG-like_nuc-like"/>
</dbReference>
<evidence type="ECO:0000256" key="8">
    <source>
        <dbReference type="PIRSR" id="PIRSR640255-1"/>
    </source>
</evidence>
<evidence type="ECO:0000256" key="6">
    <source>
        <dbReference type="ARBA" id="ARBA00022801"/>
    </source>
</evidence>
<proteinExistence type="inferred from homology"/>
<dbReference type="GO" id="GO:0000014">
    <property type="term" value="F:single-stranded DNA endodeoxyribonuclease activity"/>
    <property type="evidence" value="ECO:0007669"/>
    <property type="project" value="TreeGrafter"/>
</dbReference>
<reference evidence="14" key="1">
    <citation type="submission" date="2011-08" db="EMBL/GenBank/DDBJ databases">
        <authorList>
            <person name="Rombauts S."/>
        </authorList>
    </citation>
    <scope>NUCLEOTIDE SEQUENCE</scope>
    <source>
        <strain evidence="14">London</strain>
    </source>
</reference>
<evidence type="ECO:0000256" key="3">
    <source>
        <dbReference type="ARBA" id="ARBA00022722"/>
    </source>
</evidence>
<sequence length="321" mass="36620">MFKKLIVPGFAAAIGCTGGILFERHRNQVNFSVSADSSVVDGINPSDVLMPISSSQIKPTTDQTSSRVSTIMKHGYPSYDSVRLYKNFVLSYDRRLRTANWVFEHLTPQSLDRNASVSRKNCDFFEDPSIHPSFRARNQDFKGSGYDRGHLAPAGNYRSNQEEGCQTFILSNISPQVGVGFNRGVWNNLEKYVRYRARRAKNLWTVTGPLYLPRNKNGKKYVKYEVIGDHDVSVPTHFFKVLLVENDDGNYEIESFVIQNKQIDDNIPLKAFKVPIDSIERSAGFVLFDKMPKQMVRSMNSNNRFLDNFHKSLTQKDSKEP</sequence>
<dbReference type="InterPro" id="IPR001604">
    <property type="entry name" value="Endo_G_ENPP1-like_dom"/>
</dbReference>
<gene>
    <name evidence="13" type="primary">107364193</name>
</gene>
<protein>
    <recommendedName>
        <fullName evidence="10">Endonuclease</fullName>
        <ecNumber evidence="10">3.1.30.-</ecNumber>
    </recommendedName>
</protein>
<dbReference type="PROSITE" id="PS01070">
    <property type="entry name" value="NUCLEASE_NON_SPEC"/>
    <property type="match status" value="1"/>
</dbReference>
<dbReference type="EC" id="3.1.30.-" evidence="10"/>
<name>T1KHM9_TETUR</name>
<dbReference type="SMART" id="SM00477">
    <property type="entry name" value="NUC"/>
    <property type="match status" value="1"/>
</dbReference>
<evidence type="ECO:0000256" key="7">
    <source>
        <dbReference type="ARBA" id="ARBA00022842"/>
    </source>
</evidence>
<dbReference type="GO" id="GO:0003676">
    <property type="term" value="F:nucleic acid binding"/>
    <property type="evidence" value="ECO:0007669"/>
    <property type="project" value="InterPro"/>
</dbReference>
<keyword evidence="5 10" id="KW-0255">Endonuclease</keyword>
<dbReference type="HOGENOM" id="CLU_055174_0_0_1"/>
<dbReference type="PANTHER" id="PTHR13966">
    <property type="entry name" value="ENDONUCLEASE RELATED"/>
    <property type="match status" value="1"/>
</dbReference>
<dbReference type="EnsemblMetazoa" id="tetur11g04980.1">
    <property type="protein sequence ID" value="tetur11g04980.1"/>
    <property type="gene ID" value="tetur11g04980"/>
</dbReference>
<dbReference type="SMART" id="SM00892">
    <property type="entry name" value="Endonuclease_NS"/>
    <property type="match status" value="1"/>
</dbReference>
<feature type="domain" description="DNA/RNA non-specific endonuclease/pyrophosphatase/phosphodiesterase" evidence="12">
    <location>
        <begin position="84"/>
        <end position="294"/>
    </location>
</feature>
<keyword evidence="6 10" id="KW-0378">Hydrolase</keyword>
<evidence type="ECO:0000256" key="2">
    <source>
        <dbReference type="ARBA" id="ARBA00010052"/>
    </source>
</evidence>